<dbReference type="AlphaFoldDB" id="A0A7Z0VIA9"/>
<accession>A0A7Z0VIA9</accession>
<protein>
    <submittedName>
        <fullName evidence="1">Uncharacterized protein</fullName>
    </submittedName>
</protein>
<sequence length="66" mass="7624">MTGLYKTRTCRECPHQIINGIACDWQPHECPIQIEKRQNRKASKTKAFFLTNLLIADDFDAVRSSN</sequence>
<organism evidence="1 2">
    <name type="scientific">Candidatus Thiodiazotropha endolucinida</name>
    <dbReference type="NCBI Taxonomy" id="1655433"/>
    <lineage>
        <taxon>Bacteria</taxon>
        <taxon>Pseudomonadati</taxon>
        <taxon>Pseudomonadota</taxon>
        <taxon>Gammaproteobacteria</taxon>
        <taxon>Chromatiales</taxon>
        <taxon>Sedimenticolaceae</taxon>
        <taxon>Candidatus Thiodiazotropha</taxon>
    </lineage>
</organism>
<gene>
    <name evidence="1" type="ORF">CODIS_37120</name>
</gene>
<dbReference type="Proteomes" id="UP000094769">
    <property type="component" value="Unassembled WGS sequence"/>
</dbReference>
<evidence type="ECO:0000313" key="1">
    <source>
        <dbReference type="EMBL" id="ODJ86077.1"/>
    </source>
</evidence>
<evidence type="ECO:0000313" key="2">
    <source>
        <dbReference type="Proteomes" id="UP000094769"/>
    </source>
</evidence>
<dbReference type="OrthoDB" id="7064383at2"/>
<name>A0A7Z0VIA9_9GAMM</name>
<proteinExistence type="predicted"/>
<dbReference type="RefSeq" id="WP_069127781.1">
    <property type="nucleotide sequence ID" value="NZ_MARB01000028.1"/>
</dbReference>
<dbReference type="EMBL" id="MARB01000028">
    <property type="protein sequence ID" value="ODJ86077.1"/>
    <property type="molecule type" value="Genomic_DNA"/>
</dbReference>
<reference evidence="1 2" key="1">
    <citation type="submission" date="2016-06" db="EMBL/GenBank/DDBJ databases">
        <title>Genome sequence of endosymbiont of Candidatus Endolucinida thiodiazotropha.</title>
        <authorList>
            <person name="Poehlein A."/>
            <person name="Koenig S."/>
            <person name="Heiden S.E."/>
            <person name="Thuermer A."/>
            <person name="Voget S."/>
            <person name="Daniel R."/>
            <person name="Markert S."/>
            <person name="Gros O."/>
            <person name="Schweder T."/>
        </authorList>
    </citation>
    <scope>NUCLEOTIDE SEQUENCE [LARGE SCALE GENOMIC DNA]</scope>
    <source>
        <strain evidence="1 2">COS</strain>
    </source>
</reference>
<keyword evidence="2" id="KW-1185">Reference proteome</keyword>
<comment type="caution">
    <text evidence="1">The sequence shown here is derived from an EMBL/GenBank/DDBJ whole genome shotgun (WGS) entry which is preliminary data.</text>
</comment>